<evidence type="ECO:0000313" key="3">
    <source>
        <dbReference type="Proteomes" id="UP000613743"/>
    </source>
</evidence>
<proteinExistence type="predicted"/>
<evidence type="ECO:0008006" key="4">
    <source>
        <dbReference type="Google" id="ProtNLM"/>
    </source>
</evidence>
<evidence type="ECO:0000256" key="1">
    <source>
        <dbReference type="SAM" id="SignalP"/>
    </source>
</evidence>
<accession>A0A917NAI1</accession>
<comment type="caution">
    <text evidence="2">The sequence shown here is derived from an EMBL/GenBank/DDBJ whole genome shotgun (WGS) entry which is preliminary data.</text>
</comment>
<dbReference type="EMBL" id="BMPZ01000004">
    <property type="protein sequence ID" value="GGI82696.1"/>
    <property type="molecule type" value="Genomic_DNA"/>
</dbReference>
<feature type="signal peptide" evidence="1">
    <location>
        <begin position="1"/>
        <end position="17"/>
    </location>
</feature>
<reference evidence="2" key="2">
    <citation type="submission" date="2020-09" db="EMBL/GenBank/DDBJ databases">
        <authorList>
            <person name="Sun Q."/>
            <person name="Ohkuma M."/>
        </authorList>
    </citation>
    <scope>NUCLEOTIDE SEQUENCE</scope>
    <source>
        <strain evidence="2">JCM 30804</strain>
    </source>
</reference>
<gene>
    <name evidence="2" type="ORF">GCM10009332_19930</name>
</gene>
<dbReference type="RefSeq" id="WP_188920410.1">
    <property type="nucleotide sequence ID" value="NZ_BMPZ01000004.1"/>
</dbReference>
<evidence type="ECO:0000313" key="2">
    <source>
        <dbReference type="EMBL" id="GGI82696.1"/>
    </source>
</evidence>
<keyword evidence="1" id="KW-0732">Signal</keyword>
<feature type="chain" id="PRO_5037387716" description="Lipoprotein" evidence="1">
    <location>
        <begin position="18"/>
        <end position="187"/>
    </location>
</feature>
<dbReference type="AlphaFoldDB" id="A0A917NAI1"/>
<reference evidence="2" key="1">
    <citation type="journal article" date="2014" name="Int. J. Syst. Evol. Microbiol.">
        <title>Complete genome sequence of Corynebacterium casei LMG S-19264T (=DSM 44701T), isolated from a smear-ripened cheese.</title>
        <authorList>
            <consortium name="US DOE Joint Genome Institute (JGI-PGF)"/>
            <person name="Walter F."/>
            <person name="Albersmeier A."/>
            <person name="Kalinowski J."/>
            <person name="Ruckert C."/>
        </authorList>
    </citation>
    <scope>NUCLEOTIDE SEQUENCE</scope>
    <source>
        <strain evidence="2">JCM 30804</strain>
    </source>
</reference>
<dbReference type="PROSITE" id="PS51257">
    <property type="entry name" value="PROKAR_LIPOPROTEIN"/>
    <property type="match status" value="1"/>
</dbReference>
<name>A0A917NAI1_9GAMM</name>
<sequence length="187" mass="20760">MRVLIVLSLLFSLSACATTESKTPQSNHSAIAIELGGLDTQQANTAIFQALLKQGYLVESVKDSGVAVQFGKHQFLLETQLDKTGFNRILVNRFYAVHPKVQNSDQLYILISSLNQQLNFAKFVVRQKGTVVQLQTAASFNLSIELEEIRKFLLWTSDGIEHVANGLPKELGQVIKPIPVMKPKQPI</sequence>
<dbReference type="Proteomes" id="UP000613743">
    <property type="component" value="Unassembled WGS sequence"/>
</dbReference>
<protein>
    <recommendedName>
        <fullName evidence="4">Lipoprotein</fullName>
    </recommendedName>
</protein>
<organism evidence="2 3">
    <name type="scientific">Shewanella gelidii</name>
    <dbReference type="NCBI Taxonomy" id="1642821"/>
    <lineage>
        <taxon>Bacteria</taxon>
        <taxon>Pseudomonadati</taxon>
        <taxon>Pseudomonadota</taxon>
        <taxon>Gammaproteobacteria</taxon>
        <taxon>Alteromonadales</taxon>
        <taxon>Shewanellaceae</taxon>
        <taxon>Shewanella</taxon>
    </lineage>
</organism>
<keyword evidence="3" id="KW-1185">Reference proteome</keyword>